<dbReference type="EMBL" id="WTYE01000001">
    <property type="protein sequence ID" value="MXP33426.1"/>
    <property type="molecule type" value="Genomic_DNA"/>
</dbReference>
<organism evidence="3 5">
    <name type="scientific">Parerythrobacter jejuensis</name>
    <dbReference type="NCBI Taxonomy" id="795812"/>
    <lineage>
        <taxon>Bacteria</taxon>
        <taxon>Pseudomonadati</taxon>
        <taxon>Pseudomonadota</taxon>
        <taxon>Alphaproteobacteria</taxon>
        <taxon>Sphingomonadales</taxon>
        <taxon>Erythrobacteraceae</taxon>
        <taxon>Parerythrobacter</taxon>
    </lineage>
</organism>
<dbReference type="NCBIfam" id="NF008107">
    <property type="entry name" value="PRK10853.1"/>
    <property type="match status" value="1"/>
</dbReference>
<sequence>MTIHIYGIPNCDTVKKARKWLDANAIEYTFHDYKKEGVERGQLVRWADRVGWEVLLNRRGTTFRKLDDADKADIDRTKAIALMEEHTSMIKRPVAEHEDGARILVGFAESEWENAWC</sequence>
<comment type="caution">
    <text evidence="3">The sequence shown here is derived from an EMBL/GenBank/DDBJ whole genome shotgun (WGS) entry which is preliminary data.</text>
</comment>
<dbReference type="PANTHER" id="PTHR30041:SF8">
    <property type="entry name" value="PROTEIN YFFB"/>
    <property type="match status" value="1"/>
</dbReference>
<proteinExistence type="inferred from homology"/>
<dbReference type="OrthoDB" id="9803749at2"/>
<dbReference type="PANTHER" id="PTHR30041">
    <property type="entry name" value="ARSENATE REDUCTASE"/>
    <property type="match status" value="1"/>
</dbReference>
<comment type="similarity">
    <text evidence="1 2">Belongs to the ArsC family.</text>
</comment>
<dbReference type="RefSeq" id="WP_160778184.1">
    <property type="nucleotide sequence ID" value="NZ_BAAAZF010000001.1"/>
</dbReference>
<dbReference type="PROSITE" id="PS51353">
    <property type="entry name" value="ARSC"/>
    <property type="match status" value="1"/>
</dbReference>
<dbReference type="Proteomes" id="UP000446786">
    <property type="component" value="Unassembled WGS sequence"/>
</dbReference>
<dbReference type="Pfam" id="PF03960">
    <property type="entry name" value="ArsC"/>
    <property type="match status" value="1"/>
</dbReference>
<keyword evidence="5" id="KW-1185">Reference proteome</keyword>
<dbReference type="AlphaFoldDB" id="A0A845AQ94"/>
<dbReference type="InterPro" id="IPR036249">
    <property type="entry name" value="Thioredoxin-like_sf"/>
</dbReference>
<name>A0A845AQ94_9SPHN</name>
<evidence type="ECO:0000313" key="5">
    <source>
        <dbReference type="Proteomes" id="UP000446786"/>
    </source>
</evidence>
<evidence type="ECO:0000313" key="4">
    <source>
        <dbReference type="EMBL" id="MXP33426.1"/>
    </source>
</evidence>
<dbReference type="NCBIfam" id="TIGR01617">
    <property type="entry name" value="arsC_related"/>
    <property type="match status" value="1"/>
</dbReference>
<evidence type="ECO:0000313" key="3">
    <source>
        <dbReference type="EMBL" id="MXP30666.1"/>
    </source>
</evidence>
<gene>
    <name evidence="3" type="ORF">GRI94_02390</name>
    <name evidence="4" type="ORF">GRI94_16480</name>
</gene>
<reference evidence="3 5" key="1">
    <citation type="submission" date="2019-12" db="EMBL/GenBank/DDBJ databases">
        <title>Genomic-based taxomic classification of the family Erythrobacteraceae.</title>
        <authorList>
            <person name="Xu L."/>
        </authorList>
    </citation>
    <scope>NUCLEOTIDE SEQUENCE [LARGE SCALE GENOMIC DNA]</scope>
    <source>
        <strain evidence="3 5">JCM 16677</strain>
    </source>
</reference>
<dbReference type="InterPro" id="IPR006504">
    <property type="entry name" value="Tscrpt_reg_Spx/MgsR"/>
</dbReference>
<dbReference type="EMBL" id="WTYE01000001">
    <property type="protein sequence ID" value="MXP30666.1"/>
    <property type="molecule type" value="Genomic_DNA"/>
</dbReference>
<dbReference type="Gene3D" id="3.40.30.10">
    <property type="entry name" value="Glutaredoxin"/>
    <property type="match status" value="1"/>
</dbReference>
<accession>A0A845AQ94</accession>
<dbReference type="InterPro" id="IPR006660">
    <property type="entry name" value="Arsenate_reductase-like"/>
</dbReference>
<protein>
    <submittedName>
        <fullName evidence="3">ArsC family reductase</fullName>
    </submittedName>
</protein>
<evidence type="ECO:0000256" key="1">
    <source>
        <dbReference type="ARBA" id="ARBA00007198"/>
    </source>
</evidence>
<dbReference type="CDD" id="cd03035">
    <property type="entry name" value="ArsC_Yffb"/>
    <property type="match status" value="1"/>
</dbReference>
<dbReference type="SUPFAM" id="SSF52833">
    <property type="entry name" value="Thioredoxin-like"/>
    <property type="match status" value="1"/>
</dbReference>
<evidence type="ECO:0000256" key="2">
    <source>
        <dbReference type="PROSITE-ProRule" id="PRU01282"/>
    </source>
</evidence>